<evidence type="ECO:0000313" key="15">
    <source>
        <dbReference type="Proteomes" id="UP000823046"/>
    </source>
</evidence>
<dbReference type="PROSITE" id="PS51987">
    <property type="entry name" value="GS_CATALYTIC"/>
    <property type="match status" value="1"/>
</dbReference>
<organism evidence="14 15">
    <name type="scientific">Cardiosporidium cionae</name>
    <dbReference type="NCBI Taxonomy" id="476202"/>
    <lineage>
        <taxon>Eukaryota</taxon>
        <taxon>Sar</taxon>
        <taxon>Alveolata</taxon>
        <taxon>Apicomplexa</taxon>
        <taxon>Aconoidasida</taxon>
        <taxon>Nephromycida</taxon>
        <taxon>Cardiosporidium</taxon>
    </lineage>
</organism>
<evidence type="ECO:0000256" key="6">
    <source>
        <dbReference type="ARBA" id="ARBA00022840"/>
    </source>
</evidence>
<comment type="subcellular location">
    <subcellularLocation>
        <location evidence="1">Cytoplasm</location>
    </subcellularLocation>
</comment>
<dbReference type="SMART" id="SM01230">
    <property type="entry name" value="Gln-synt_C"/>
    <property type="match status" value="1"/>
</dbReference>
<comment type="subunit">
    <text evidence="8">Dodecamer. Interacts with BFSP2 and VIM.</text>
</comment>
<evidence type="ECO:0000256" key="3">
    <source>
        <dbReference type="ARBA" id="ARBA00022490"/>
    </source>
</evidence>
<accession>A0ABQ7JGS7</accession>
<feature type="domain" description="GS beta-grasp" evidence="12">
    <location>
        <begin position="29"/>
        <end position="113"/>
    </location>
</feature>
<keyword evidence="5 11" id="KW-0547">Nucleotide-binding</keyword>
<dbReference type="PANTHER" id="PTHR43407:SF1">
    <property type="entry name" value="LENGSIN"/>
    <property type="match status" value="1"/>
</dbReference>
<dbReference type="NCBIfam" id="TIGR00653">
    <property type="entry name" value="GlnA"/>
    <property type="match status" value="1"/>
</dbReference>
<evidence type="ECO:0000259" key="13">
    <source>
        <dbReference type="PROSITE" id="PS51987"/>
    </source>
</evidence>
<feature type="domain" description="GS catalytic" evidence="13">
    <location>
        <begin position="120"/>
        <end position="494"/>
    </location>
</feature>
<proteinExistence type="inferred from homology"/>
<dbReference type="PROSITE" id="PS00180">
    <property type="entry name" value="GLNA_1"/>
    <property type="match status" value="1"/>
</dbReference>
<keyword evidence="6 11" id="KW-0067">ATP-binding</keyword>
<dbReference type="InterPro" id="IPR027303">
    <property type="entry name" value="Gln_synth_gly_rich_site"/>
</dbReference>
<evidence type="ECO:0000256" key="4">
    <source>
        <dbReference type="ARBA" id="ARBA00022598"/>
    </source>
</evidence>
<comment type="caution">
    <text evidence="14">The sequence shown here is derived from an EMBL/GenBank/DDBJ whole genome shotgun (WGS) entry which is preliminary data.</text>
</comment>
<protein>
    <recommendedName>
        <fullName evidence="11">Glutamine synthetase</fullName>
        <ecNumber evidence="11">6.3.1.2</ecNumber>
    </recommendedName>
</protein>
<evidence type="ECO:0000256" key="1">
    <source>
        <dbReference type="ARBA" id="ARBA00004496"/>
    </source>
</evidence>
<evidence type="ECO:0000256" key="10">
    <source>
        <dbReference type="RuleBase" id="RU000384"/>
    </source>
</evidence>
<evidence type="ECO:0000256" key="5">
    <source>
        <dbReference type="ARBA" id="ARBA00022741"/>
    </source>
</evidence>
<dbReference type="Pfam" id="PF03951">
    <property type="entry name" value="Gln-synt_N"/>
    <property type="match status" value="1"/>
</dbReference>
<dbReference type="SUPFAM" id="SSF54368">
    <property type="entry name" value="Glutamine synthetase, N-terminal domain"/>
    <property type="match status" value="1"/>
</dbReference>
<dbReference type="InterPro" id="IPR027302">
    <property type="entry name" value="Gln_synth_N_conserv_site"/>
</dbReference>
<evidence type="ECO:0000256" key="2">
    <source>
        <dbReference type="ARBA" id="ARBA00009897"/>
    </source>
</evidence>
<dbReference type="EC" id="6.3.1.2" evidence="11"/>
<comment type="function">
    <text evidence="7">May act as a component of the cytoskeleton or as a chaperone for the reorganization of intermediate filament proteins during terminal differentiation in the lens. Does not seem to have enzymatic activity.</text>
</comment>
<dbReference type="PROSITE" id="PS51986">
    <property type="entry name" value="GS_BETA_GRASP"/>
    <property type="match status" value="1"/>
</dbReference>
<keyword evidence="3" id="KW-0963">Cytoplasm</keyword>
<dbReference type="EMBL" id="JADAQX010000001">
    <property type="protein sequence ID" value="KAF8823125.1"/>
    <property type="molecule type" value="Genomic_DNA"/>
</dbReference>
<sequence>MPNHSIIRKMNNRIIFASAEEMELYIREKKVDLIDAVFADPLGRWHHCMFAPSQVTAQDINRGFAFDGSSIKLFTTIDTSDMIMRPDPTTCWIDPFRDRTVLHVTCSIVDPEGNLFNRCPRNIAKASVKYMQNLRIADTAYFGPEAEFFLFENVKYCCSTNKVSFEVDAQEGFWNSDASKDGPGSTSCDTNLAYRVPAKQWYLQTPPLDRWVDVRSEMLLTMREIGIPIEKHHHEVASNQHELGYTCCPLVECADIMMCYKYVVKNVAKRRNLSATFMPKPLYGENGSGMHCHQSLWKDGKNLFYDESGKYMKLSQVAMWYIGGLLKHARAVLAFTNSTVNSYKRLVPGFEAPATLVYSKGNRSAAIRVPNYDTNNPKAKRFEFRCPDAAGCVYLVFAAMLMAGLDGIKNRIEPPPPVDIDLYDLPKEKLDLIPATPASLGEALDALREDHQFLLEGGVFSESFVKGYIALKTQEISMCSTIPHPKEYELYYQC</sequence>
<dbReference type="InterPro" id="IPR014746">
    <property type="entry name" value="Gln_synth/guanido_kin_cat_dom"/>
</dbReference>
<comment type="catalytic activity">
    <reaction evidence="11">
        <text>L-glutamate + NH4(+) + ATP = L-glutamine + ADP + phosphate + H(+)</text>
        <dbReference type="Rhea" id="RHEA:16169"/>
        <dbReference type="ChEBI" id="CHEBI:15378"/>
        <dbReference type="ChEBI" id="CHEBI:28938"/>
        <dbReference type="ChEBI" id="CHEBI:29985"/>
        <dbReference type="ChEBI" id="CHEBI:30616"/>
        <dbReference type="ChEBI" id="CHEBI:43474"/>
        <dbReference type="ChEBI" id="CHEBI:58359"/>
        <dbReference type="ChEBI" id="CHEBI:456216"/>
        <dbReference type="EC" id="6.3.1.2"/>
    </reaction>
</comment>
<dbReference type="InterPro" id="IPR008146">
    <property type="entry name" value="Gln_synth_cat_dom"/>
</dbReference>
<dbReference type="Proteomes" id="UP000823046">
    <property type="component" value="Unassembled WGS sequence"/>
</dbReference>
<dbReference type="Gene3D" id="3.30.590.10">
    <property type="entry name" value="Glutamine synthetase/guanido kinase, catalytic domain"/>
    <property type="match status" value="1"/>
</dbReference>
<dbReference type="SUPFAM" id="SSF55931">
    <property type="entry name" value="Glutamine synthetase/guanido kinase"/>
    <property type="match status" value="1"/>
</dbReference>
<evidence type="ECO:0000256" key="8">
    <source>
        <dbReference type="ARBA" id="ARBA00038790"/>
    </source>
</evidence>
<dbReference type="InterPro" id="IPR008147">
    <property type="entry name" value="Gln_synt_N"/>
</dbReference>
<evidence type="ECO:0000259" key="12">
    <source>
        <dbReference type="PROSITE" id="PS51986"/>
    </source>
</evidence>
<dbReference type="PROSITE" id="PS00181">
    <property type="entry name" value="GLNA_ATP"/>
    <property type="match status" value="1"/>
</dbReference>
<comment type="similarity">
    <text evidence="2 9 10">Belongs to the glutamine synthetase family.</text>
</comment>
<dbReference type="PANTHER" id="PTHR43407">
    <property type="entry name" value="GLUTAMINE SYNTHETASE"/>
    <property type="match status" value="1"/>
</dbReference>
<dbReference type="Gene3D" id="3.10.20.70">
    <property type="entry name" value="Glutamine synthetase, N-terminal domain"/>
    <property type="match status" value="1"/>
</dbReference>
<evidence type="ECO:0000313" key="14">
    <source>
        <dbReference type="EMBL" id="KAF8823125.1"/>
    </source>
</evidence>
<keyword evidence="15" id="KW-1185">Reference proteome</keyword>
<dbReference type="InterPro" id="IPR036651">
    <property type="entry name" value="Gln_synt_N_sf"/>
</dbReference>
<gene>
    <name evidence="14" type="ORF">IE077_003046</name>
</gene>
<reference evidence="14 15" key="1">
    <citation type="journal article" date="2020" name="bioRxiv">
        <title>Metabolic contributions of an alphaproteobacterial endosymbiont in the apicomplexan Cardiosporidium cionae.</title>
        <authorList>
            <person name="Hunter E.S."/>
            <person name="Paight C.J."/>
            <person name="Lane C.E."/>
        </authorList>
    </citation>
    <scope>NUCLEOTIDE SEQUENCE [LARGE SCALE GENOMIC DNA]</scope>
    <source>
        <strain evidence="14">ESH_2018</strain>
    </source>
</reference>
<dbReference type="InterPro" id="IPR004809">
    <property type="entry name" value="Gln_synth_I"/>
</dbReference>
<evidence type="ECO:0000256" key="7">
    <source>
        <dbReference type="ARBA" id="ARBA00037583"/>
    </source>
</evidence>
<name>A0ABQ7JGS7_9APIC</name>
<keyword evidence="4 11" id="KW-0436">Ligase</keyword>
<evidence type="ECO:0000256" key="11">
    <source>
        <dbReference type="RuleBase" id="RU004356"/>
    </source>
</evidence>
<dbReference type="Pfam" id="PF00120">
    <property type="entry name" value="Gln-synt_C"/>
    <property type="match status" value="1"/>
</dbReference>
<evidence type="ECO:0000256" key="9">
    <source>
        <dbReference type="PROSITE-ProRule" id="PRU01330"/>
    </source>
</evidence>